<sequence>ARLAPASRPRVWYTGALPRTPAGKPARAEVLRRVLAGEVDRLVG</sequence>
<evidence type="ECO:0000313" key="1">
    <source>
        <dbReference type="EMBL" id="NJQ17803.1"/>
    </source>
</evidence>
<dbReference type="Proteomes" id="UP000727056">
    <property type="component" value="Unassembled WGS sequence"/>
</dbReference>
<organism evidence="1 2">
    <name type="scientific">Streptomyces bohaiensis</name>
    <dbReference type="NCBI Taxonomy" id="1431344"/>
    <lineage>
        <taxon>Bacteria</taxon>
        <taxon>Bacillati</taxon>
        <taxon>Actinomycetota</taxon>
        <taxon>Actinomycetes</taxon>
        <taxon>Kitasatosporales</taxon>
        <taxon>Streptomycetaceae</taxon>
        <taxon>Streptomyces</taxon>
    </lineage>
</organism>
<keyword evidence="1" id="KW-0436">Ligase</keyword>
<reference evidence="1 2" key="1">
    <citation type="submission" date="2020-03" db="EMBL/GenBank/DDBJ databases">
        <title>Draft genome of Streptomyces sp. ventii, isolated from the Axial Seamount in the Pacific Ocean, and resequencing of the two type strains Streptomyces lonarensis strain NCL 716 and Streptomyces bohaiensis strain 11A07.</title>
        <authorList>
            <person name="Loughran R.M."/>
            <person name="Pfannmuller K.M."/>
            <person name="Wasson B.J."/>
            <person name="Deadmond M.C."/>
            <person name="Paddock B.E."/>
            <person name="Koyack M.J."/>
            <person name="Gallegos D.A."/>
            <person name="Mitchell E.A."/>
            <person name="Ushijima B."/>
            <person name="Saw J.H."/>
            <person name="Mcphail K.L."/>
            <person name="Videau P."/>
        </authorList>
    </citation>
    <scope>NUCLEOTIDE SEQUENCE [LARGE SCALE GENOMIC DNA]</scope>
    <source>
        <strain evidence="1 2">11A07</strain>
    </source>
</reference>
<dbReference type="GO" id="GO:0016874">
    <property type="term" value="F:ligase activity"/>
    <property type="evidence" value="ECO:0007669"/>
    <property type="project" value="UniProtKB-KW"/>
</dbReference>
<dbReference type="EMBL" id="JAAVJC010000418">
    <property type="protein sequence ID" value="NJQ17803.1"/>
    <property type="molecule type" value="Genomic_DNA"/>
</dbReference>
<name>A0ABX1CIU5_9ACTN</name>
<keyword evidence="2" id="KW-1185">Reference proteome</keyword>
<gene>
    <name evidence="1" type="ORF">HCN52_23425</name>
</gene>
<evidence type="ECO:0000313" key="2">
    <source>
        <dbReference type="Proteomes" id="UP000727056"/>
    </source>
</evidence>
<comment type="caution">
    <text evidence="1">The sequence shown here is derived from an EMBL/GenBank/DDBJ whole genome shotgun (WGS) entry which is preliminary data.</text>
</comment>
<protein>
    <submittedName>
        <fullName evidence="1">Long-chain fatty acid--CoA ligase</fullName>
    </submittedName>
</protein>
<accession>A0ABX1CIU5</accession>
<proteinExistence type="predicted"/>
<feature type="non-terminal residue" evidence="1">
    <location>
        <position position="1"/>
    </location>
</feature>